<evidence type="ECO:0000313" key="1">
    <source>
        <dbReference type="EMBL" id="TKW29672.1"/>
    </source>
</evidence>
<evidence type="ECO:0008006" key="3">
    <source>
        <dbReference type="Google" id="ProtNLM"/>
    </source>
</evidence>
<evidence type="ECO:0000313" key="2">
    <source>
        <dbReference type="Proteomes" id="UP000298652"/>
    </source>
</evidence>
<dbReference type="PANTHER" id="PTHR33087:SF21">
    <property type="entry name" value="OS03G0782100 PROTEIN"/>
    <property type="match status" value="1"/>
</dbReference>
<gene>
    <name evidence="1" type="ORF">SEVIR_3G411800v2</name>
</gene>
<protein>
    <recommendedName>
        <fullName evidence="3">DUF4283 domain-containing protein</fullName>
    </recommendedName>
</protein>
<dbReference type="PANTHER" id="PTHR33087">
    <property type="entry name" value="OS07G0539200 PROTEIN"/>
    <property type="match status" value="1"/>
</dbReference>
<dbReference type="Proteomes" id="UP000298652">
    <property type="component" value="Chromosome 3"/>
</dbReference>
<dbReference type="AlphaFoldDB" id="A0A4U6VKY5"/>
<sequence length="294" mass="32609">MGPTTFLLRFGSPELRNSVLAMRALPTGNTGLRLMPWSKRARATVGSLRYRARVCLEGVPSHACHPDTVKQLFNSPSFIDEIDYEVVRDVERSCFNLWVWMADPNGLTKQAILKIEEPYVRVGPSGLPIVRNEAARTLDYKLLIHLDRVLDYAPLPNSPSHASYESDISGIPDEEPEEEWPVCHHFAWYPGVPDGERLPIMGDRVSVHARLGGTEIARRREVEVQAVLEAGHSNRCRPPLGATCPEVKVLLVNGEVQPAVMVVAGMTPAKANGWAASSQPHSMGRVVTLWTHSR</sequence>
<dbReference type="InterPro" id="IPR053253">
    <property type="entry name" value="Sex_diff_modulator"/>
</dbReference>
<keyword evidence="2" id="KW-1185">Reference proteome</keyword>
<organism evidence="1 2">
    <name type="scientific">Setaria viridis</name>
    <name type="common">Green bristlegrass</name>
    <name type="synonym">Setaria italica subsp. viridis</name>
    <dbReference type="NCBI Taxonomy" id="4556"/>
    <lineage>
        <taxon>Eukaryota</taxon>
        <taxon>Viridiplantae</taxon>
        <taxon>Streptophyta</taxon>
        <taxon>Embryophyta</taxon>
        <taxon>Tracheophyta</taxon>
        <taxon>Spermatophyta</taxon>
        <taxon>Magnoliopsida</taxon>
        <taxon>Liliopsida</taxon>
        <taxon>Poales</taxon>
        <taxon>Poaceae</taxon>
        <taxon>PACMAD clade</taxon>
        <taxon>Panicoideae</taxon>
        <taxon>Panicodae</taxon>
        <taxon>Paniceae</taxon>
        <taxon>Cenchrinae</taxon>
        <taxon>Setaria</taxon>
    </lineage>
</organism>
<dbReference type="EMBL" id="CM016554">
    <property type="protein sequence ID" value="TKW29672.1"/>
    <property type="molecule type" value="Genomic_DNA"/>
</dbReference>
<dbReference type="OMA" id="PSHACHP"/>
<accession>A0A4U6VKY5</accession>
<dbReference type="Gramene" id="TKW29672">
    <property type="protein sequence ID" value="TKW29672"/>
    <property type="gene ID" value="SEVIR_3G411800v2"/>
</dbReference>
<name>A0A4U6VKY5_SETVI</name>
<reference evidence="1" key="1">
    <citation type="submission" date="2019-03" db="EMBL/GenBank/DDBJ databases">
        <title>WGS assembly of Setaria viridis.</title>
        <authorList>
            <person name="Huang P."/>
            <person name="Jenkins J."/>
            <person name="Grimwood J."/>
            <person name="Barry K."/>
            <person name="Healey A."/>
            <person name="Mamidi S."/>
            <person name="Sreedasyam A."/>
            <person name="Shu S."/>
            <person name="Feldman M."/>
            <person name="Wu J."/>
            <person name="Yu Y."/>
            <person name="Chen C."/>
            <person name="Johnson J."/>
            <person name="Rokhsar D."/>
            <person name="Baxter I."/>
            <person name="Schmutz J."/>
            <person name="Brutnell T."/>
            <person name="Kellogg E."/>
        </authorList>
    </citation>
    <scope>NUCLEOTIDE SEQUENCE [LARGE SCALE GENOMIC DNA]</scope>
</reference>
<proteinExistence type="predicted"/>